<comment type="caution">
    <text evidence="1">The sequence shown here is derived from an EMBL/GenBank/DDBJ whole genome shotgun (WGS) entry which is preliminary data.</text>
</comment>
<proteinExistence type="predicted"/>
<dbReference type="Proteomes" id="UP000192671">
    <property type="component" value="Unassembled WGS sequence"/>
</dbReference>
<dbReference type="EMBL" id="LVWL01000020">
    <property type="protein sequence ID" value="ORI07275.1"/>
    <property type="molecule type" value="Genomic_DNA"/>
</dbReference>
<gene>
    <name evidence="1" type="ORF">A3835_06780</name>
</gene>
<reference evidence="1 2" key="1">
    <citation type="journal article" date="2017" name="Gene Rep">
        <title>The ribosomal RNA operon (rrn) of Campylobacter concisus supports molecular typing to genomospecies level.</title>
        <authorList>
            <person name="Huq M."/>
            <person name="Van T.T.H."/>
            <person name="Gurtler V."/>
            <person name="Elshagmani E."/>
            <person name="Allemailem K.S."/>
            <person name="Smooker P.M."/>
            <person name="Istivan T.S."/>
        </authorList>
    </citation>
    <scope>NUCLEOTIDE SEQUENCE [LARGE SCALE GENOMIC DNA]</scope>
    <source>
        <strain evidence="1 2">RCH 26</strain>
    </source>
</reference>
<protein>
    <submittedName>
        <fullName evidence="1">Uncharacterized protein</fullName>
    </submittedName>
</protein>
<evidence type="ECO:0000313" key="2">
    <source>
        <dbReference type="Proteomes" id="UP000192671"/>
    </source>
</evidence>
<organism evidence="1 2">
    <name type="scientific">Campylobacter concisus</name>
    <dbReference type="NCBI Taxonomy" id="199"/>
    <lineage>
        <taxon>Bacteria</taxon>
        <taxon>Pseudomonadati</taxon>
        <taxon>Campylobacterota</taxon>
        <taxon>Epsilonproteobacteria</taxon>
        <taxon>Campylobacterales</taxon>
        <taxon>Campylobacteraceae</taxon>
        <taxon>Campylobacter</taxon>
    </lineage>
</organism>
<evidence type="ECO:0000313" key="1">
    <source>
        <dbReference type="EMBL" id="ORI07275.1"/>
    </source>
</evidence>
<name>A0A1L9R1F7_9BACT</name>
<dbReference type="Gene3D" id="1.10.530.10">
    <property type="match status" value="1"/>
</dbReference>
<sequence length="65" mass="7750">MSAAWFWLSNNLHKIADESKNDSNNENVVDKITYVINRGTDDQSKRDRKENYTRIRNAEIFQIFK</sequence>
<dbReference type="AlphaFoldDB" id="A0A1L9R1F7"/>
<accession>A0A1L9R1F7</accession>